<feature type="domain" description="Peripheral subunit-binding (PSBD)" evidence="11">
    <location>
        <begin position="130"/>
        <end position="167"/>
    </location>
</feature>
<keyword evidence="12" id="KW-0670">Pyruvate</keyword>
<dbReference type="NCBIfam" id="TIGR01349">
    <property type="entry name" value="PDHac_trf_mito"/>
    <property type="match status" value="1"/>
</dbReference>
<dbReference type="Pfam" id="PF00364">
    <property type="entry name" value="Biotin_lipoyl"/>
    <property type="match status" value="1"/>
</dbReference>
<keyword evidence="4 8" id="KW-0450">Lipoyl</keyword>
<evidence type="ECO:0000256" key="8">
    <source>
        <dbReference type="RuleBase" id="RU361137"/>
    </source>
</evidence>
<dbReference type="EC" id="2.3.1.12" evidence="8"/>
<dbReference type="HOGENOM" id="CLU_016733_10_2_5"/>
<dbReference type="GO" id="GO:0004742">
    <property type="term" value="F:dihydrolipoyllysine-residue acetyltransferase activity"/>
    <property type="evidence" value="ECO:0007669"/>
    <property type="project" value="UniProtKB-UniRule"/>
</dbReference>
<dbReference type="GO" id="GO:0045254">
    <property type="term" value="C:pyruvate dehydrogenase complex"/>
    <property type="evidence" value="ECO:0007669"/>
    <property type="project" value="UniProtKB-UniRule"/>
</dbReference>
<comment type="function">
    <text evidence="6">The pyruvate dehydrogenase complex catalyzes the overall conversion of pyruvate to acetyl-CoA and CO(2). It contains multiple copies of three enzymatic components: pyruvate dehydrogenase (E1), dihydrolipoamide acetyltransferase (E2) and lipoamide dehydrogenase (E3).</text>
</comment>
<proteinExistence type="inferred from homology"/>
<dbReference type="InterPro" id="IPR000089">
    <property type="entry name" value="Biotin_lipoyl"/>
</dbReference>
<dbReference type="PANTHER" id="PTHR23151:SF90">
    <property type="entry name" value="DIHYDROLIPOYLLYSINE-RESIDUE ACETYLTRANSFERASE COMPONENT OF PYRUVATE DEHYDROGENASE COMPLEX, MITOCHONDRIAL-RELATED"/>
    <property type="match status" value="1"/>
</dbReference>
<keyword evidence="3 8" id="KW-0808">Transferase</keyword>
<accession>L0EW80</accession>
<dbReference type="Pfam" id="PF00198">
    <property type="entry name" value="2-oxoacid_dh"/>
    <property type="match status" value="1"/>
</dbReference>
<keyword evidence="13" id="KW-1185">Reference proteome</keyword>
<dbReference type="Gene3D" id="3.30.559.10">
    <property type="entry name" value="Chloramphenicol acetyltransferase-like domain"/>
    <property type="match status" value="1"/>
</dbReference>
<feature type="compositionally biased region" description="Polar residues" evidence="9">
    <location>
        <begin position="86"/>
        <end position="109"/>
    </location>
</feature>
<dbReference type="InterPro" id="IPR001078">
    <property type="entry name" value="2-oxoacid_DH_actylTfrase"/>
</dbReference>
<dbReference type="InterPro" id="IPR023213">
    <property type="entry name" value="CAT-like_dom_sf"/>
</dbReference>
<evidence type="ECO:0000259" key="11">
    <source>
        <dbReference type="PROSITE" id="PS51826"/>
    </source>
</evidence>
<dbReference type="RefSeq" id="WP_015273520.1">
    <property type="nucleotide sequence ID" value="NC_019907.1"/>
</dbReference>
<dbReference type="eggNOG" id="COG0508">
    <property type="taxonomic scope" value="Bacteria"/>
</dbReference>
<evidence type="ECO:0000259" key="10">
    <source>
        <dbReference type="PROSITE" id="PS50968"/>
    </source>
</evidence>
<dbReference type="InterPro" id="IPR011053">
    <property type="entry name" value="Single_hybrid_motif"/>
</dbReference>
<sequence length="432" mass="47274">MTIKITMPALSPTMEEGKIAKWLVKEGDSVSSGDIICEIETDKAIMEVESVYEGIVEEITVPEGTENVKVNSVILLLSGEDDSDISEPSNISQTQHPSSSPEEILSNPLSRENSAELNQLEISINKEKVFSSPLARRIAKEKNIDIFSIKGSGPYGRVIKRDVENSLPTNHDILNIKAPSSSFGSGLMPDASILKLFEKGSYDLEPHDSMRKTIAARLQQATQTIPHFYVSIDCEIDQLLALRSQINTSISIHNDQSSIKISVNDMVIKALAMSMLKVPSANVSWTETALIKHHHVDVAVAVRIQGGLITPIIRKADQKKIIDISQEMKELGRRAKEKKLKPEEYQGGMTSISNMGMLNIKSFSSIINPPQSTILAVGTGEKRPVVKNNEIKIATVMTVTLSADHRAIDGALAAELLLAFKSYIENPAGILI</sequence>
<comment type="catalytic activity">
    <reaction evidence="7 8">
        <text>N(6)-[(R)-dihydrolipoyl]-L-lysyl-[protein] + acetyl-CoA = N(6)-[(R)-S(8)-acetyldihydrolipoyl]-L-lysyl-[protein] + CoA</text>
        <dbReference type="Rhea" id="RHEA:17017"/>
        <dbReference type="Rhea" id="RHEA-COMP:10475"/>
        <dbReference type="Rhea" id="RHEA-COMP:10478"/>
        <dbReference type="ChEBI" id="CHEBI:57287"/>
        <dbReference type="ChEBI" id="CHEBI:57288"/>
        <dbReference type="ChEBI" id="CHEBI:83100"/>
        <dbReference type="ChEBI" id="CHEBI:83111"/>
        <dbReference type="EC" id="2.3.1.12"/>
    </reaction>
</comment>
<dbReference type="InterPro" id="IPR045257">
    <property type="entry name" value="E2/Pdx1"/>
</dbReference>
<gene>
    <name evidence="12" type="ordered locus">B488_11030</name>
</gene>
<dbReference type="PROSITE" id="PS50968">
    <property type="entry name" value="BIOTINYL_LIPOYL"/>
    <property type="match status" value="1"/>
</dbReference>
<dbReference type="InterPro" id="IPR003016">
    <property type="entry name" value="2-oxoA_DH_lipoyl-BS"/>
</dbReference>
<dbReference type="PROSITE" id="PS00189">
    <property type="entry name" value="LIPOYL"/>
    <property type="match status" value="1"/>
</dbReference>
<dbReference type="SUPFAM" id="SSF47005">
    <property type="entry name" value="Peripheral subunit-binding domain of 2-oxo acid dehydrogenase complex"/>
    <property type="match status" value="1"/>
</dbReference>
<dbReference type="GO" id="GO:0006086">
    <property type="term" value="P:pyruvate decarboxylation to acetyl-CoA"/>
    <property type="evidence" value="ECO:0007669"/>
    <property type="project" value="InterPro"/>
</dbReference>
<protein>
    <recommendedName>
        <fullName evidence="8">Acetyltransferase component of pyruvate dehydrogenase complex</fullName>
        <ecNumber evidence="8">2.3.1.12</ecNumber>
    </recommendedName>
</protein>
<dbReference type="Gene3D" id="2.40.50.100">
    <property type="match status" value="1"/>
</dbReference>
<evidence type="ECO:0000313" key="13">
    <source>
        <dbReference type="Proteomes" id="UP000010799"/>
    </source>
</evidence>
<dbReference type="PATRIC" id="fig|1215343.11.peg.1135"/>
<evidence type="ECO:0000256" key="1">
    <source>
        <dbReference type="ARBA" id="ARBA00007317"/>
    </source>
</evidence>
<evidence type="ECO:0000313" key="12">
    <source>
        <dbReference type="EMBL" id="AGA65095.1"/>
    </source>
</evidence>
<evidence type="ECO:0000256" key="7">
    <source>
        <dbReference type="ARBA" id="ARBA00048370"/>
    </source>
</evidence>
<dbReference type="CDD" id="cd06849">
    <property type="entry name" value="lipoyl_domain"/>
    <property type="match status" value="1"/>
</dbReference>
<dbReference type="FunFam" id="2.40.50.100:FF:000010">
    <property type="entry name" value="Acetyltransferase component of pyruvate dehydrogenase complex"/>
    <property type="match status" value="1"/>
</dbReference>
<feature type="region of interest" description="Disordered" evidence="9">
    <location>
        <begin position="83"/>
        <end position="109"/>
    </location>
</feature>
<name>L0EW80_LIBCB</name>
<dbReference type="SUPFAM" id="SSF52777">
    <property type="entry name" value="CoA-dependent acyltransferases"/>
    <property type="match status" value="1"/>
</dbReference>
<dbReference type="InterPro" id="IPR004167">
    <property type="entry name" value="PSBD"/>
</dbReference>
<dbReference type="SUPFAM" id="SSF51230">
    <property type="entry name" value="Single hybrid motif"/>
    <property type="match status" value="1"/>
</dbReference>
<comment type="subunit">
    <text evidence="2">Forms a 24-polypeptide structural core with octahedral symmetry.</text>
</comment>
<dbReference type="KEGG" id="lcc:B488_11030"/>
<evidence type="ECO:0000256" key="4">
    <source>
        <dbReference type="ARBA" id="ARBA00022823"/>
    </source>
</evidence>
<dbReference type="Pfam" id="PF02817">
    <property type="entry name" value="E3_binding"/>
    <property type="match status" value="1"/>
</dbReference>
<evidence type="ECO:0000256" key="2">
    <source>
        <dbReference type="ARBA" id="ARBA00011484"/>
    </source>
</evidence>
<comment type="similarity">
    <text evidence="1 8">Belongs to the 2-oxoacid dehydrogenase family.</text>
</comment>
<evidence type="ECO:0000256" key="5">
    <source>
        <dbReference type="ARBA" id="ARBA00023315"/>
    </source>
</evidence>
<dbReference type="PROSITE" id="PS51826">
    <property type="entry name" value="PSBD"/>
    <property type="match status" value="1"/>
</dbReference>
<dbReference type="Gene3D" id="4.10.320.10">
    <property type="entry name" value="E3-binding domain"/>
    <property type="match status" value="1"/>
</dbReference>
<dbReference type="PANTHER" id="PTHR23151">
    <property type="entry name" value="DIHYDROLIPOAMIDE ACETYL/SUCCINYL-TRANSFERASE-RELATED"/>
    <property type="match status" value="1"/>
</dbReference>
<evidence type="ECO:0000256" key="3">
    <source>
        <dbReference type="ARBA" id="ARBA00022679"/>
    </source>
</evidence>
<dbReference type="InterPro" id="IPR006257">
    <property type="entry name" value="LAT1"/>
</dbReference>
<organism evidence="12 13">
    <name type="scientific">Liberibacter crescens (strain BT-1)</name>
    <dbReference type="NCBI Taxonomy" id="1215343"/>
    <lineage>
        <taxon>Bacteria</taxon>
        <taxon>Pseudomonadati</taxon>
        <taxon>Pseudomonadota</taxon>
        <taxon>Alphaproteobacteria</taxon>
        <taxon>Hyphomicrobiales</taxon>
        <taxon>Rhizobiaceae</taxon>
        <taxon>Liberibacter</taxon>
    </lineage>
</organism>
<comment type="cofactor">
    <cofactor evidence="8">
        <name>(R)-lipoate</name>
        <dbReference type="ChEBI" id="CHEBI:83088"/>
    </cofactor>
    <text evidence="8">Binds 1 lipoyl cofactor covalently.</text>
</comment>
<feature type="domain" description="Lipoyl-binding" evidence="10">
    <location>
        <begin position="2"/>
        <end position="78"/>
    </location>
</feature>
<evidence type="ECO:0000256" key="6">
    <source>
        <dbReference type="ARBA" id="ARBA00025211"/>
    </source>
</evidence>
<dbReference type="Proteomes" id="UP000010799">
    <property type="component" value="Chromosome"/>
</dbReference>
<dbReference type="EMBL" id="CP003789">
    <property type="protein sequence ID" value="AGA65095.1"/>
    <property type="molecule type" value="Genomic_DNA"/>
</dbReference>
<dbReference type="STRING" id="1215343.B488_11030"/>
<keyword evidence="5 8" id="KW-0012">Acyltransferase</keyword>
<evidence type="ECO:0000256" key="9">
    <source>
        <dbReference type="SAM" id="MobiDB-lite"/>
    </source>
</evidence>
<dbReference type="InterPro" id="IPR036625">
    <property type="entry name" value="E3-bd_dom_sf"/>
</dbReference>
<dbReference type="AlphaFoldDB" id="L0EW80"/>
<reference evidence="12 13" key="1">
    <citation type="journal article" date="2012" name="Stand. Genomic Sci.">
        <title>Complete genome sequence of Liberibacter crescens BT-1.</title>
        <authorList>
            <person name="Leonard M.T."/>
            <person name="Fagen J.R."/>
            <person name="Davis-Richardson A.G."/>
            <person name="Davis M.J."/>
            <person name="Triplett E.W."/>
        </authorList>
    </citation>
    <scope>NUCLEOTIDE SEQUENCE [LARGE SCALE GENOMIC DNA]</scope>
    <source>
        <strain evidence="12 13">BT-1</strain>
    </source>
</reference>